<proteinExistence type="predicted"/>
<name>A0A2T7NYY5_POMCA</name>
<evidence type="ECO:0000313" key="2">
    <source>
        <dbReference type="EMBL" id="PVD26343.1"/>
    </source>
</evidence>
<evidence type="ECO:0000313" key="3">
    <source>
        <dbReference type="Proteomes" id="UP000245119"/>
    </source>
</evidence>
<dbReference type="Proteomes" id="UP000245119">
    <property type="component" value="Linkage Group LG8"/>
</dbReference>
<comment type="caution">
    <text evidence="2">The sequence shown here is derived from an EMBL/GenBank/DDBJ whole genome shotgun (WGS) entry which is preliminary data.</text>
</comment>
<keyword evidence="3" id="KW-1185">Reference proteome</keyword>
<feature type="region of interest" description="Disordered" evidence="1">
    <location>
        <begin position="124"/>
        <end position="157"/>
    </location>
</feature>
<reference evidence="2 3" key="1">
    <citation type="submission" date="2018-04" db="EMBL/GenBank/DDBJ databases">
        <title>The genome of golden apple snail Pomacea canaliculata provides insight into stress tolerance and invasive adaptation.</title>
        <authorList>
            <person name="Liu C."/>
            <person name="Liu B."/>
            <person name="Ren Y."/>
            <person name="Zhang Y."/>
            <person name="Wang H."/>
            <person name="Li S."/>
            <person name="Jiang F."/>
            <person name="Yin L."/>
            <person name="Zhang G."/>
            <person name="Qian W."/>
            <person name="Fan W."/>
        </authorList>
    </citation>
    <scope>NUCLEOTIDE SEQUENCE [LARGE SCALE GENOMIC DNA]</scope>
    <source>
        <strain evidence="2">SZHN2017</strain>
        <tissue evidence="2">Muscle</tissue>
    </source>
</reference>
<sequence>MTGRATGTLTNSLMSEEENTPLRSSEQFAEMEHGNTSKTHKSISLRPILGLSEFYTNVAIRNYALDWCIWLPSNLISAMHDVAREIGGCPGAVLAVIEPRLLAAAVHRLLSKLDTTQTVSISAKPETGACFPPTPPVSPRPTTSPSLPIARDEDRNR</sequence>
<gene>
    <name evidence="2" type="ORF">C0Q70_14014</name>
</gene>
<organism evidence="2 3">
    <name type="scientific">Pomacea canaliculata</name>
    <name type="common">Golden apple snail</name>
    <dbReference type="NCBI Taxonomy" id="400727"/>
    <lineage>
        <taxon>Eukaryota</taxon>
        <taxon>Metazoa</taxon>
        <taxon>Spiralia</taxon>
        <taxon>Lophotrochozoa</taxon>
        <taxon>Mollusca</taxon>
        <taxon>Gastropoda</taxon>
        <taxon>Caenogastropoda</taxon>
        <taxon>Architaenioglossa</taxon>
        <taxon>Ampullarioidea</taxon>
        <taxon>Ampullariidae</taxon>
        <taxon>Pomacea</taxon>
    </lineage>
</organism>
<feature type="region of interest" description="Disordered" evidence="1">
    <location>
        <begin position="1"/>
        <end position="36"/>
    </location>
</feature>
<feature type="compositionally biased region" description="Polar residues" evidence="1">
    <location>
        <begin position="1"/>
        <end position="14"/>
    </location>
</feature>
<protein>
    <submittedName>
        <fullName evidence="2">Uncharacterized protein</fullName>
    </submittedName>
</protein>
<dbReference type="EMBL" id="PZQS01000008">
    <property type="protein sequence ID" value="PVD26343.1"/>
    <property type="molecule type" value="Genomic_DNA"/>
</dbReference>
<evidence type="ECO:0000256" key="1">
    <source>
        <dbReference type="SAM" id="MobiDB-lite"/>
    </source>
</evidence>
<dbReference type="AlphaFoldDB" id="A0A2T7NYY5"/>
<accession>A0A2T7NYY5</accession>